<protein>
    <submittedName>
        <fullName evidence="2">GH32 C-terminal domain-containing protein</fullName>
    </submittedName>
</protein>
<dbReference type="SUPFAM" id="SSF49899">
    <property type="entry name" value="Concanavalin A-like lectins/glucanases"/>
    <property type="match status" value="1"/>
</dbReference>
<gene>
    <name evidence="2" type="ORF">ACFPYJ_16225</name>
</gene>
<proteinExistence type="predicted"/>
<sequence>MIERDAALPVPALQSDALEIIAVFEVSQSGEEEFGLLLRCSADDSEYTEISYRADRSRLIMDRNQAGQGDGGISEVTIEPMEGGRMKLHLFLDRTSVELFVNEGRKTITNRIYPDPGSLGFKLFARNGKAILHSFDAWELKSIW</sequence>
<dbReference type="InterPro" id="IPR013189">
    <property type="entry name" value="Glyco_hydro_32_C"/>
</dbReference>
<evidence type="ECO:0000313" key="3">
    <source>
        <dbReference type="Proteomes" id="UP001596047"/>
    </source>
</evidence>
<evidence type="ECO:0000259" key="1">
    <source>
        <dbReference type="Pfam" id="PF08244"/>
    </source>
</evidence>
<dbReference type="Pfam" id="PF08244">
    <property type="entry name" value="Glyco_hydro_32C"/>
    <property type="match status" value="1"/>
</dbReference>
<accession>A0ABW0VZL7</accession>
<dbReference type="PANTHER" id="PTHR42800">
    <property type="entry name" value="EXOINULINASE INUD (AFU_ORTHOLOGUE AFUA_5G00480)"/>
    <property type="match status" value="1"/>
</dbReference>
<comment type="caution">
    <text evidence="2">The sequence shown here is derived from an EMBL/GenBank/DDBJ whole genome shotgun (WGS) entry which is preliminary data.</text>
</comment>
<evidence type="ECO:0000313" key="2">
    <source>
        <dbReference type="EMBL" id="MFC5650643.1"/>
    </source>
</evidence>
<dbReference type="RefSeq" id="WP_379189219.1">
    <property type="nucleotide sequence ID" value="NZ_JBHSOW010000060.1"/>
</dbReference>
<dbReference type="InterPro" id="IPR013320">
    <property type="entry name" value="ConA-like_dom_sf"/>
</dbReference>
<dbReference type="EMBL" id="JBHSOW010000060">
    <property type="protein sequence ID" value="MFC5650643.1"/>
    <property type="molecule type" value="Genomic_DNA"/>
</dbReference>
<feature type="domain" description="Glycosyl hydrolase family 32 C-terminal" evidence="1">
    <location>
        <begin position="13"/>
        <end position="139"/>
    </location>
</feature>
<reference evidence="3" key="1">
    <citation type="journal article" date="2019" name="Int. J. Syst. Evol. Microbiol.">
        <title>The Global Catalogue of Microorganisms (GCM) 10K type strain sequencing project: providing services to taxonomists for standard genome sequencing and annotation.</title>
        <authorList>
            <consortium name="The Broad Institute Genomics Platform"/>
            <consortium name="The Broad Institute Genome Sequencing Center for Infectious Disease"/>
            <person name="Wu L."/>
            <person name="Ma J."/>
        </authorList>
    </citation>
    <scope>NUCLEOTIDE SEQUENCE [LARGE SCALE GENOMIC DNA]</scope>
    <source>
        <strain evidence="3">CGMCC 1.3240</strain>
    </source>
</reference>
<dbReference type="Gene3D" id="2.60.120.560">
    <property type="entry name" value="Exo-inulinase, domain 1"/>
    <property type="match status" value="1"/>
</dbReference>
<keyword evidence="3" id="KW-1185">Reference proteome</keyword>
<dbReference type="PANTHER" id="PTHR42800:SF1">
    <property type="entry name" value="EXOINULINASE INUD (AFU_ORTHOLOGUE AFUA_5G00480)"/>
    <property type="match status" value="1"/>
</dbReference>
<dbReference type="Proteomes" id="UP001596047">
    <property type="component" value="Unassembled WGS sequence"/>
</dbReference>
<organism evidence="2 3">
    <name type="scientific">Paenibacillus solisilvae</name>
    <dbReference type="NCBI Taxonomy" id="2486751"/>
    <lineage>
        <taxon>Bacteria</taxon>
        <taxon>Bacillati</taxon>
        <taxon>Bacillota</taxon>
        <taxon>Bacilli</taxon>
        <taxon>Bacillales</taxon>
        <taxon>Paenibacillaceae</taxon>
        <taxon>Paenibacillus</taxon>
    </lineage>
</organism>
<name>A0ABW0VZL7_9BACL</name>